<name>A0AAW0EJY5_9AGAR</name>
<comment type="caution">
    <text evidence="2">The sequence shown here is derived from an EMBL/GenBank/DDBJ whole genome shotgun (WGS) entry which is preliminary data.</text>
</comment>
<feature type="region of interest" description="Disordered" evidence="1">
    <location>
        <begin position="142"/>
        <end position="161"/>
    </location>
</feature>
<reference evidence="2 3" key="1">
    <citation type="journal article" date="2024" name="J Genomics">
        <title>Draft genome sequencing and assembly of Favolaschia claudopus CIRM-BRFM 2984 isolated from oak limbs.</title>
        <authorList>
            <person name="Navarro D."/>
            <person name="Drula E."/>
            <person name="Chaduli D."/>
            <person name="Cazenave R."/>
            <person name="Ahrendt S."/>
            <person name="Wang J."/>
            <person name="Lipzen A."/>
            <person name="Daum C."/>
            <person name="Barry K."/>
            <person name="Grigoriev I.V."/>
            <person name="Favel A."/>
            <person name="Rosso M.N."/>
            <person name="Martin F."/>
        </authorList>
    </citation>
    <scope>NUCLEOTIDE SEQUENCE [LARGE SCALE GENOMIC DNA]</scope>
    <source>
        <strain evidence="2 3">CIRM-BRFM 2984</strain>
    </source>
</reference>
<feature type="region of interest" description="Disordered" evidence="1">
    <location>
        <begin position="64"/>
        <end position="106"/>
    </location>
</feature>
<keyword evidence="3" id="KW-1185">Reference proteome</keyword>
<feature type="compositionally biased region" description="Low complexity" evidence="1">
    <location>
        <begin position="71"/>
        <end position="81"/>
    </location>
</feature>
<organism evidence="2 3">
    <name type="scientific">Favolaschia claudopus</name>
    <dbReference type="NCBI Taxonomy" id="2862362"/>
    <lineage>
        <taxon>Eukaryota</taxon>
        <taxon>Fungi</taxon>
        <taxon>Dikarya</taxon>
        <taxon>Basidiomycota</taxon>
        <taxon>Agaricomycotina</taxon>
        <taxon>Agaricomycetes</taxon>
        <taxon>Agaricomycetidae</taxon>
        <taxon>Agaricales</taxon>
        <taxon>Marasmiineae</taxon>
        <taxon>Mycenaceae</taxon>
        <taxon>Favolaschia</taxon>
    </lineage>
</organism>
<dbReference type="EMBL" id="JAWWNJ010000001">
    <property type="protein sequence ID" value="KAK7064903.1"/>
    <property type="molecule type" value="Genomic_DNA"/>
</dbReference>
<accession>A0AAW0EJY5</accession>
<gene>
    <name evidence="2" type="ORF">R3P38DRAFT_2757491</name>
</gene>
<evidence type="ECO:0000313" key="3">
    <source>
        <dbReference type="Proteomes" id="UP001362999"/>
    </source>
</evidence>
<dbReference type="AlphaFoldDB" id="A0AAW0EJY5"/>
<feature type="compositionally biased region" description="Acidic residues" evidence="1">
    <location>
        <begin position="150"/>
        <end position="161"/>
    </location>
</feature>
<sequence>MPPEPTKVLCSCWRCVDEKHPNGRPVTRYLANKHRRQDWSMVEHAAHTSKSSKRHLALTDMLELSDEESDSASMSPHSSTSPDRLLSDRSDPSVSPDTMDAGGAADMEDLTGNLTQLSMEADSPSSILNRRITAGRDAVWELPDDAPTLDSDEDATESDEEDAEIAKEWHLQEDADAYGFSNDGADELTADEILQGRFIADTVRDSELSDVDRAICRSFAWKLKGKVTDDAFDAMEFAYPQTFNEKEQGLPNLHAHRKHDAALLLGPSTSVPDIPAKVLGALATRFNIGKQTKILTTKILANAMCTEWSKIRRIDSEAGDTIAASAFPSGAFANQEDVRDRTFVRYEMYVDKYARQKNRATVLEAHTFYGQLELLG</sequence>
<evidence type="ECO:0000313" key="2">
    <source>
        <dbReference type="EMBL" id="KAK7064903.1"/>
    </source>
</evidence>
<protein>
    <submittedName>
        <fullName evidence="2">Uncharacterized protein</fullName>
    </submittedName>
</protein>
<evidence type="ECO:0000256" key="1">
    <source>
        <dbReference type="SAM" id="MobiDB-lite"/>
    </source>
</evidence>
<proteinExistence type="predicted"/>
<dbReference type="Proteomes" id="UP001362999">
    <property type="component" value="Unassembled WGS sequence"/>
</dbReference>